<dbReference type="Proteomes" id="UP001354709">
    <property type="component" value="Unassembled WGS sequence"/>
</dbReference>
<evidence type="ECO:0000256" key="1">
    <source>
        <dbReference type="SAM" id="MobiDB-lite"/>
    </source>
</evidence>
<evidence type="ECO:0000313" key="4">
    <source>
        <dbReference type="Proteomes" id="UP001354709"/>
    </source>
</evidence>
<feature type="domain" description="GAF" evidence="2">
    <location>
        <begin position="111"/>
        <end position="214"/>
    </location>
</feature>
<dbReference type="InterPro" id="IPR029016">
    <property type="entry name" value="GAF-like_dom_sf"/>
</dbReference>
<feature type="compositionally biased region" description="Gly residues" evidence="1">
    <location>
        <begin position="421"/>
        <end position="432"/>
    </location>
</feature>
<dbReference type="InterPro" id="IPR003018">
    <property type="entry name" value="GAF"/>
</dbReference>
<feature type="compositionally biased region" description="Basic and acidic residues" evidence="1">
    <location>
        <begin position="455"/>
        <end position="466"/>
    </location>
</feature>
<reference evidence="3 4" key="1">
    <citation type="submission" date="2023-11" db="EMBL/GenBank/DDBJ databases">
        <title>30 novel species of actinomycetes from the DSMZ collection.</title>
        <authorList>
            <person name="Nouioui I."/>
        </authorList>
    </citation>
    <scope>NUCLEOTIDE SEQUENCE [LARGE SCALE GENOMIC DNA]</scope>
    <source>
        <strain evidence="3 4">DSM 41524</strain>
    </source>
</reference>
<dbReference type="RefSeq" id="WP_330809523.1">
    <property type="nucleotide sequence ID" value="NZ_JAZBJO010000009.1"/>
</dbReference>
<evidence type="ECO:0000313" key="3">
    <source>
        <dbReference type="EMBL" id="MEE4593665.1"/>
    </source>
</evidence>
<dbReference type="EMBL" id="JAZBJO010000009">
    <property type="protein sequence ID" value="MEE4593665.1"/>
    <property type="molecule type" value="Genomic_DNA"/>
</dbReference>
<comment type="caution">
    <text evidence="3">The sequence shown here is derived from an EMBL/GenBank/DDBJ whole genome shotgun (WGS) entry which is preliminary data.</text>
</comment>
<evidence type="ECO:0000259" key="2">
    <source>
        <dbReference type="Pfam" id="PF01590"/>
    </source>
</evidence>
<dbReference type="Pfam" id="PF01590">
    <property type="entry name" value="GAF"/>
    <property type="match status" value="1"/>
</dbReference>
<gene>
    <name evidence="3" type="ORF">V2J94_17525</name>
</gene>
<proteinExistence type="predicted"/>
<sequence>MVNPWLAMASGTDPAERTRDVRRAHEAFLTEGAVSPAVRPVVAESWRRSADARVTQECKAPIDLADDALDTYRADHPLARVMPLFRELLGTIAYDGAHLLAVCDEQGRLLWVEGHAGVRNRAEGMNFVAGARWDERHAGTNAPGTALTVDHAVQIFATEHFNRSVQPWTCAAAPLHDPHTGRLLGAVDITGGDHLAAPHSLALVQATARAAEAQLAAELPRTRTPRISLTALGRDEALLVVDGRRLRLGRRHSEIMVLLAGHPEGLSGDRLTLELYGPRADDRSPVTLRAELSRLRRLVGPLLGSRPYRLCTPVRTDLADAAEALASGDAYTALRAYTGPLLPLSEAPGVCRMRRVLEDGLRRAVLSHGDPELLRRWGQTPWGEDDLEVAEALLTTLPAHAPGRVAPAARVRRLRELYGLPGGAPHQGGHEGGALLHQGGHVDGAPLHQGGHADGAARHQGGHEHGATWQGGGHRDATSAQRGRA</sequence>
<organism evidence="3 4">
    <name type="scientific">Streptomyces asiaticus subsp. ignotus</name>
    <dbReference type="NCBI Taxonomy" id="3098222"/>
    <lineage>
        <taxon>Bacteria</taxon>
        <taxon>Bacillati</taxon>
        <taxon>Actinomycetota</taxon>
        <taxon>Actinomycetes</taxon>
        <taxon>Kitasatosporales</taxon>
        <taxon>Streptomycetaceae</taxon>
        <taxon>Streptomyces</taxon>
        <taxon>Streptomyces violaceusniger group</taxon>
    </lineage>
</organism>
<keyword evidence="4" id="KW-1185">Reference proteome</keyword>
<feature type="region of interest" description="Disordered" evidence="1">
    <location>
        <begin position="421"/>
        <end position="485"/>
    </location>
</feature>
<accession>A0ABU7PXD7</accession>
<protein>
    <submittedName>
        <fullName evidence="3">GAF domain-containing protein</fullName>
    </submittedName>
</protein>
<dbReference type="Gene3D" id="3.30.450.40">
    <property type="match status" value="1"/>
</dbReference>
<name>A0ABU7PXD7_9ACTN</name>